<dbReference type="Proteomes" id="UP000614350">
    <property type="component" value="Unassembled WGS sequence"/>
</dbReference>
<gene>
    <name evidence="2" type="ORF">HZH66_013267</name>
</gene>
<evidence type="ECO:0000256" key="1">
    <source>
        <dbReference type="SAM" id="MobiDB-lite"/>
    </source>
</evidence>
<feature type="compositionally biased region" description="Basic residues" evidence="1">
    <location>
        <begin position="1"/>
        <end position="18"/>
    </location>
</feature>
<sequence>MTKNKNKKKKKKKKKKKEIIRSRSQTPDRDISKKENRIQGDALSRAPSRHLDEDEADEKGEEDFQGKSS</sequence>
<feature type="region of interest" description="Disordered" evidence="1">
    <location>
        <begin position="1"/>
        <end position="69"/>
    </location>
</feature>
<evidence type="ECO:0000313" key="2">
    <source>
        <dbReference type="EMBL" id="KAF7382865.1"/>
    </source>
</evidence>
<reference evidence="2" key="1">
    <citation type="journal article" date="2020" name="G3 (Bethesda)">
        <title>High-Quality Assemblies for Three Invasive Social Wasps from the &lt;i&gt;Vespula&lt;/i&gt; Genus.</title>
        <authorList>
            <person name="Harrop T.W.R."/>
            <person name="Guhlin J."/>
            <person name="McLaughlin G.M."/>
            <person name="Permina E."/>
            <person name="Stockwell P."/>
            <person name="Gilligan J."/>
            <person name="Le Lec M.F."/>
            <person name="Gruber M.A.M."/>
            <person name="Quinn O."/>
            <person name="Lovegrove M."/>
            <person name="Duncan E.J."/>
            <person name="Remnant E.J."/>
            <person name="Van Eeckhoven J."/>
            <person name="Graham B."/>
            <person name="Knapp R.A."/>
            <person name="Langford K.W."/>
            <person name="Kronenberg Z."/>
            <person name="Press M.O."/>
            <person name="Eacker S.M."/>
            <person name="Wilson-Rankin E.E."/>
            <person name="Purcell J."/>
            <person name="Lester P.J."/>
            <person name="Dearden P.K."/>
        </authorList>
    </citation>
    <scope>NUCLEOTIDE SEQUENCE</scope>
    <source>
        <strain evidence="2">Marl-1</strain>
    </source>
</reference>
<protein>
    <submittedName>
        <fullName evidence="2">Uncharacterized protein</fullName>
    </submittedName>
</protein>
<feature type="compositionally biased region" description="Basic and acidic residues" evidence="1">
    <location>
        <begin position="26"/>
        <end position="38"/>
    </location>
</feature>
<keyword evidence="3" id="KW-1185">Reference proteome</keyword>
<evidence type="ECO:0000313" key="3">
    <source>
        <dbReference type="Proteomes" id="UP000614350"/>
    </source>
</evidence>
<proteinExistence type="predicted"/>
<accession>A0A834MSF3</accession>
<comment type="caution">
    <text evidence="2">The sequence shown here is derived from an EMBL/GenBank/DDBJ whole genome shotgun (WGS) entry which is preliminary data.</text>
</comment>
<dbReference type="AlphaFoldDB" id="A0A834MSF3"/>
<dbReference type="EMBL" id="JACSEA010000018">
    <property type="protein sequence ID" value="KAF7382865.1"/>
    <property type="molecule type" value="Genomic_DNA"/>
</dbReference>
<name>A0A834MSF3_VESVU</name>
<organism evidence="2 3">
    <name type="scientific">Vespula vulgaris</name>
    <name type="common">Yellow jacket</name>
    <name type="synonym">Wasp</name>
    <dbReference type="NCBI Taxonomy" id="7454"/>
    <lineage>
        <taxon>Eukaryota</taxon>
        <taxon>Metazoa</taxon>
        <taxon>Ecdysozoa</taxon>
        <taxon>Arthropoda</taxon>
        <taxon>Hexapoda</taxon>
        <taxon>Insecta</taxon>
        <taxon>Pterygota</taxon>
        <taxon>Neoptera</taxon>
        <taxon>Endopterygota</taxon>
        <taxon>Hymenoptera</taxon>
        <taxon>Apocrita</taxon>
        <taxon>Aculeata</taxon>
        <taxon>Vespoidea</taxon>
        <taxon>Vespidae</taxon>
        <taxon>Vespinae</taxon>
        <taxon>Vespula</taxon>
    </lineage>
</organism>